<sequence length="104" mass="12063">MSTACQERVVKYAQIRHVTLQGKKIKIRSYITRPDRAVQGTIYRAYNRESRQEILRKLWLSNLLLPFVQARDIGRASKPVLMHFFLRGSPSRSSFLAQSLESTP</sequence>
<gene>
    <name evidence="1" type="ORF">HPB50_018649</name>
</gene>
<proteinExistence type="predicted"/>
<dbReference type="Proteomes" id="UP000821845">
    <property type="component" value="Chromosome 2"/>
</dbReference>
<comment type="caution">
    <text evidence="1">The sequence shown here is derived from an EMBL/GenBank/DDBJ whole genome shotgun (WGS) entry which is preliminary data.</text>
</comment>
<evidence type="ECO:0000313" key="1">
    <source>
        <dbReference type="EMBL" id="KAH6939509.1"/>
    </source>
</evidence>
<evidence type="ECO:0000313" key="2">
    <source>
        <dbReference type="Proteomes" id="UP000821845"/>
    </source>
</evidence>
<name>A0ACB7T014_HYAAI</name>
<dbReference type="EMBL" id="CM023482">
    <property type="protein sequence ID" value="KAH6939509.1"/>
    <property type="molecule type" value="Genomic_DNA"/>
</dbReference>
<protein>
    <submittedName>
        <fullName evidence="1">Uncharacterized protein</fullName>
    </submittedName>
</protein>
<accession>A0ACB7T014</accession>
<keyword evidence="2" id="KW-1185">Reference proteome</keyword>
<organism evidence="1 2">
    <name type="scientific">Hyalomma asiaticum</name>
    <name type="common">Tick</name>
    <dbReference type="NCBI Taxonomy" id="266040"/>
    <lineage>
        <taxon>Eukaryota</taxon>
        <taxon>Metazoa</taxon>
        <taxon>Ecdysozoa</taxon>
        <taxon>Arthropoda</taxon>
        <taxon>Chelicerata</taxon>
        <taxon>Arachnida</taxon>
        <taxon>Acari</taxon>
        <taxon>Parasitiformes</taxon>
        <taxon>Ixodida</taxon>
        <taxon>Ixodoidea</taxon>
        <taxon>Ixodidae</taxon>
        <taxon>Hyalomminae</taxon>
        <taxon>Hyalomma</taxon>
    </lineage>
</organism>
<reference evidence="1" key="1">
    <citation type="submission" date="2020-05" db="EMBL/GenBank/DDBJ databases">
        <title>Large-scale comparative analyses of tick genomes elucidate their genetic diversity and vector capacities.</title>
        <authorList>
            <person name="Jia N."/>
            <person name="Wang J."/>
            <person name="Shi W."/>
            <person name="Du L."/>
            <person name="Sun Y."/>
            <person name="Zhan W."/>
            <person name="Jiang J."/>
            <person name="Wang Q."/>
            <person name="Zhang B."/>
            <person name="Ji P."/>
            <person name="Sakyi L.B."/>
            <person name="Cui X."/>
            <person name="Yuan T."/>
            <person name="Jiang B."/>
            <person name="Yang W."/>
            <person name="Lam T.T.-Y."/>
            <person name="Chang Q."/>
            <person name="Ding S."/>
            <person name="Wang X."/>
            <person name="Zhu J."/>
            <person name="Ruan X."/>
            <person name="Zhao L."/>
            <person name="Wei J."/>
            <person name="Que T."/>
            <person name="Du C."/>
            <person name="Cheng J."/>
            <person name="Dai P."/>
            <person name="Han X."/>
            <person name="Huang E."/>
            <person name="Gao Y."/>
            <person name="Liu J."/>
            <person name="Shao H."/>
            <person name="Ye R."/>
            <person name="Li L."/>
            <person name="Wei W."/>
            <person name="Wang X."/>
            <person name="Wang C."/>
            <person name="Yang T."/>
            <person name="Huo Q."/>
            <person name="Li W."/>
            <person name="Guo W."/>
            <person name="Chen H."/>
            <person name="Zhou L."/>
            <person name="Ni X."/>
            <person name="Tian J."/>
            <person name="Zhou Y."/>
            <person name="Sheng Y."/>
            <person name="Liu T."/>
            <person name="Pan Y."/>
            <person name="Xia L."/>
            <person name="Li J."/>
            <person name="Zhao F."/>
            <person name="Cao W."/>
        </authorList>
    </citation>
    <scope>NUCLEOTIDE SEQUENCE</scope>
    <source>
        <strain evidence="1">Hyas-2018</strain>
    </source>
</reference>